<name>A0ABS2ZMP1_9BACL</name>
<keyword evidence="2" id="KW-1185">Reference proteome</keyword>
<accession>A0ABS2ZMP1</accession>
<protein>
    <submittedName>
        <fullName evidence="1">Uncharacterized protein</fullName>
    </submittedName>
</protein>
<evidence type="ECO:0000313" key="2">
    <source>
        <dbReference type="Proteomes" id="UP001296923"/>
    </source>
</evidence>
<proteinExistence type="predicted"/>
<dbReference type="Proteomes" id="UP001296923">
    <property type="component" value="Unassembled WGS sequence"/>
</dbReference>
<gene>
    <name evidence="1" type="ORF">JYA63_07665</name>
</gene>
<dbReference type="RefSeq" id="WP_205725185.1">
    <property type="nucleotide sequence ID" value="NZ_JAFHKR010000038.1"/>
</dbReference>
<sequence>MGTNFVLSGGDERFIGEKVAIIGARSNVTGEYVAFTGGNKHISGERVTNIRTRTVKFTTLHIKKGGQKYIYF</sequence>
<dbReference type="EMBL" id="JAFHKR010000038">
    <property type="protein sequence ID" value="MBN3554134.1"/>
    <property type="molecule type" value="Genomic_DNA"/>
</dbReference>
<evidence type="ECO:0000313" key="1">
    <source>
        <dbReference type="EMBL" id="MBN3554134.1"/>
    </source>
</evidence>
<comment type="caution">
    <text evidence="1">The sequence shown here is derived from an EMBL/GenBank/DDBJ whole genome shotgun (WGS) entry which is preliminary data.</text>
</comment>
<organism evidence="1 2">
    <name type="scientific">Fictibacillus nanhaiensis</name>
    <dbReference type="NCBI Taxonomy" id="742169"/>
    <lineage>
        <taxon>Bacteria</taxon>
        <taxon>Bacillati</taxon>
        <taxon>Bacillota</taxon>
        <taxon>Bacilli</taxon>
        <taxon>Bacillales</taxon>
        <taxon>Fictibacillaceae</taxon>
        <taxon>Fictibacillus</taxon>
    </lineage>
</organism>
<reference evidence="1 2" key="1">
    <citation type="submission" date="2021-01" db="EMBL/GenBank/DDBJ databases">
        <title>Genome Sequencing of Type Strains.</title>
        <authorList>
            <person name="Lemaire J.F."/>
            <person name="Inderbitzin P."/>
            <person name="Collins S.B."/>
            <person name="Wespe N."/>
            <person name="Knight-Connoni V."/>
        </authorList>
    </citation>
    <scope>NUCLEOTIDE SEQUENCE [LARGE SCALE GENOMIC DNA]</scope>
    <source>
        <strain evidence="1 2">DSM 23009</strain>
    </source>
</reference>